<organism evidence="3 4">
    <name type="scientific">Gordonia caeni</name>
    <dbReference type="NCBI Taxonomy" id="1007097"/>
    <lineage>
        <taxon>Bacteria</taxon>
        <taxon>Bacillati</taxon>
        <taxon>Actinomycetota</taxon>
        <taxon>Actinomycetes</taxon>
        <taxon>Mycobacteriales</taxon>
        <taxon>Gordoniaceae</taxon>
        <taxon>Gordonia</taxon>
    </lineage>
</organism>
<evidence type="ECO:0000313" key="4">
    <source>
        <dbReference type="Proteomes" id="UP001418444"/>
    </source>
</evidence>
<dbReference type="Proteomes" id="UP001418444">
    <property type="component" value="Unassembled WGS sequence"/>
</dbReference>
<feature type="transmembrane region" description="Helical" evidence="2">
    <location>
        <begin position="78"/>
        <end position="98"/>
    </location>
</feature>
<keyword evidence="2" id="KW-1133">Transmembrane helix</keyword>
<name>A0ABP7NI15_9ACTN</name>
<keyword evidence="2" id="KW-0472">Membrane</keyword>
<proteinExistence type="predicted"/>
<dbReference type="RefSeq" id="WP_344779439.1">
    <property type="nucleotide sequence ID" value="NZ_BAAAZW010000001.1"/>
</dbReference>
<evidence type="ECO:0000256" key="1">
    <source>
        <dbReference type="SAM" id="MobiDB-lite"/>
    </source>
</evidence>
<comment type="caution">
    <text evidence="3">The sequence shown here is derived from an EMBL/GenBank/DDBJ whole genome shotgun (WGS) entry which is preliminary data.</text>
</comment>
<keyword evidence="2" id="KW-0812">Transmembrane</keyword>
<reference evidence="4" key="1">
    <citation type="journal article" date="2019" name="Int. J. Syst. Evol. Microbiol.">
        <title>The Global Catalogue of Microorganisms (GCM) 10K type strain sequencing project: providing services to taxonomists for standard genome sequencing and annotation.</title>
        <authorList>
            <consortium name="The Broad Institute Genomics Platform"/>
            <consortium name="The Broad Institute Genome Sequencing Center for Infectious Disease"/>
            <person name="Wu L."/>
            <person name="Ma J."/>
        </authorList>
    </citation>
    <scope>NUCLEOTIDE SEQUENCE [LARGE SCALE GENOMIC DNA]</scope>
    <source>
        <strain evidence="4">JCM 16923</strain>
    </source>
</reference>
<feature type="region of interest" description="Disordered" evidence="1">
    <location>
        <begin position="1"/>
        <end position="72"/>
    </location>
</feature>
<gene>
    <name evidence="3" type="ORF">GCM10022231_00730</name>
</gene>
<feature type="compositionally biased region" description="Acidic residues" evidence="1">
    <location>
        <begin position="124"/>
        <end position="134"/>
    </location>
</feature>
<dbReference type="Gene3D" id="2.60.40.2880">
    <property type="entry name" value="MmpS1-5, C-terminal soluble domain"/>
    <property type="match status" value="1"/>
</dbReference>
<feature type="compositionally biased region" description="Pro residues" evidence="1">
    <location>
        <begin position="1"/>
        <end position="16"/>
    </location>
</feature>
<evidence type="ECO:0008006" key="5">
    <source>
        <dbReference type="Google" id="ProtNLM"/>
    </source>
</evidence>
<feature type="region of interest" description="Disordered" evidence="1">
    <location>
        <begin position="101"/>
        <end position="157"/>
    </location>
</feature>
<dbReference type="EMBL" id="BAAAZW010000001">
    <property type="protein sequence ID" value="GAA3947617.1"/>
    <property type="molecule type" value="Genomic_DNA"/>
</dbReference>
<sequence length="240" mass="25339">MTRPPQPQRPAPPYRPPVARGQTYPPLGFADDGTPQFQYRPPNAAAELPADPPPPPEAPGSGAPGPGRPGRDPVWRTMAGIAAVLVLVLVVAGALKLLSSSGNDDNQFAQRSDLPPISQPLDDPYLDDNEDPDPGDGPTQQPTPPPRSTPRGQGPSQETVYEAVTEGRATVLFLTEGRTQVTSINGGTWTKDAVTNGMARLTVLVTEGQKASCRITVDGEVVAERELDASSPLRLLTCQG</sequence>
<accession>A0ABP7NI15</accession>
<evidence type="ECO:0000256" key="2">
    <source>
        <dbReference type="SAM" id="Phobius"/>
    </source>
</evidence>
<keyword evidence="4" id="KW-1185">Reference proteome</keyword>
<dbReference type="InterPro" id="IPR038468">
    <property type="entry name" value="MmpS_C"/>
</dbReference>
<protein>
    <recommendedName>
        <fullName evidence="5">DUF4115 domain-containing protein</fullName>
    </recommendedName>
</protein>
<evidence type="ECO:0000313" key="3">
    <source>
        <dbReference type="EMBL" id="GAA3947617.1"/>
    </source>
</evidence>